<reference evidence="2" key="1">
    <citation type="submission" date="2012-03" db="EMBL/GenBank/DDBJ databases">
        <title>Fervidicoccus fontis complete genome analysis confirms its distinct phylogenetic position and predicts its environmental function.</title>
        <authorList>
            <person name="Lebedinsky A.V."/>
            <person name="Mardanov A.V."/>
            <person name="Gumerov V.M."/>
            <person name="Beletsky A.V."/>
            <person name="Kublanov I.V."/>
            <person name="Perevalova A.A."/>
            <person name="Bonch-Osmolovskaya E.A."/>
            <person name="Ravin N.V."/>
            <person name="Skryabin K.G."/>
        </authorList>
    </citation>
    <scope>NUCLEOTIDE SEQUENCE [LARGE SCALE GENOMIC DNA]</scope>
    <source>
        <strain evidence="2">DSM 19380 / VKM B-2539 / Kam940</strain>
    </source>
</reference>
<dbReference type="HOGENOM" id="CLU_3162952_0_0_2"/>
<evidence type="ECO:0000313" key="2">
    <source>
        <dbReference type="Proteomes" id="UP000007391"/>
    </source>
</evidence>
<reference evidence="1 2" key="2">
    <citation type="journal article" date="2014" name="Extremophiles">
        <title>Analysis of the complete genome of Fervidococcus fontis confirms the distinct phylogenetic position of the order Fervidicoccales and suggests its environmental function.</title>
        <authorList>
            <person name="Lebedinsky A.V."/>
            <person name="Mardanov A.V."/>
            <person name="Kublanov I.V."/>
            <person name="Gumerov V.M."/>
            <person name="Beletsky A.V."/>
            <person name="Perevalova A.A."/>
            <person name="Bidzhieva S.Kh."/>
            <person name="Bonch-Osmolovskaya E.A."/>
            <person name="Skryabin K.G."/>
            <person name="Ravin N.V."/>
        </authorList>
    </citation>
    <scope>NUCLEOTIDE SEQUENCE [LARGE SCALE GENOMIC DNA]</scope>
    <source>
        <strain evidence="2">DSM 19380 / VKM B-2539 / Kam940</strain>
    </source>
</reference>
<gene>
    <name evidence="1" type="ordered locus">FFONT_1145</name>
</gene>
<evidence type="ECO:0000313" key="1">
    <source>
        <dbReference type="EMBL" id="AFH43133.1"/>
    </source>
</evidence>
<dbReference type="AlphaFoldDB" id="I0A2C6"/>
<organism evidence="1 2">
    <name type="scientific">Fervidicoccus fontis (strain DSM 19380 / JCM 18336 / VKM B-2539 / Kam940)</name>
    <dbReference type="NCBI Taxonomy" id="1163730"/>
    <lineage>
        <taxon>Archaea</taxon>
        <taxon>Thermoproteota</taxon>
        <taxon>Thermoprotei</taxon>
        <taxon>Fervidicoccales</taxon>
        <taxon>Fervidicoccaceae</taxon>
        <taxon>Fervidicoccus</taxon>
    </lineage>
</organism>
<protein>
    <submittedName>
        <fullName evidence="1">Uncharacterized protein</fullName>
    </submittedName>
</protein>
<dbReference type="KEGG" id="ffo:FFONT_1145"/>
<proteinExistence type="predicted"/>
<dbReference type="InParanoid" id="I0A2C6"/>
<name>I0A2C6_FERFK</name>
<keyword evidence="2" id="KW-1185">Reference proteome</keyword>
<accession>I0A2C6</accession>
<sequence length="47" mass="5040">MITSLSTAVKKNMLPVSVGGSLYVLSSILDTSVYKGELDKVKIPVEK</sequence>
<dbReference type="Proteomes" id="UP000007391">
    <property type="component" value="Chromosome"/>
</dbReference>
<dbReference type="EMBL" id="CP003423">
    <property type="protein sequence ID" value="AFH43133.1"/>
    <property type="molecule type" value="Genomic_DNA"/>
</dbReference>